<dbReference type="SUPFAM" id="SSF55205">
    <property type="entry name" value="EPT/RTPC-like"/>
    <property type="match status" value="1"/>
</dbReference>
<organism evidence="6 7">
    <name type="scientific">Geospiza parvula</name>
    <name type="common">Small tree-finch</name>
    <name type="synonym">Camarhynchus parvulus</name>
    <dbReference type="NCBI Taxonomy" id="87175"/>
    <lineage>
        <taxon>Eukaryota</taxon>
        <taxon>Metazoa</taxon>
        <taxon>Chordata</taxon>
        <taxon>Craniata</taxon>
        <taxon>Vertebrata</taxon>
        <taxon>Euteleostomi</taxon>
        <taxon>Archelosauria</taxon>
        <taxon>Archosauria</taxon>
        <taxon>Dinosauria</taxon>
        <taxon>Saurischia</taxon>
        <taxon>Theropoda</taxon>
        <taxon>Coelurosauria</taxon>
        <taxon>Aves</taxon>
        <taxon>Neognathae</taxon>
        <taxon>Neoaves</taxon>
        <taxon>Telluraves</taxon>
        <taxon>Australaves</taxon>
        <taxon>Passeriformes</taxon>
        <taxon>Thraupidae</taxon>
        <taxon>Camarhynchus</taxon>
    </lineage>
</organism>
<dbReference type="InterPro" id="IPR037136">
    <property type="entry name" value="RNA3'_phos_cyclase_dom_sf"/>
</dbReference>
<dbReference type="Pfam" id="PF01137">
    <property type="entry name" value="RTC"/>
    <property type="match status" value="1"/>
</dbReference>
<dbReference type="Ensembl" id="ENSCPVT00000010455.2">
    <property type="protein sequence ID" value="ENSCPVP00000010011.2"/>
    <property type="gene ID" value="ENSCPVG00000007324.2"/>
</dbReference>
<keyword evidence="7" id="KW-1185">Reference proteome</keyword>
<accession>A0A8U8C800</accession>
<gene>
    <name evidence="6" type="primary">RCL1</name>
</gene>
<feature type="region of interest" description="Disordered" evidence="5">
    <location>
        <begin position="138"/>
        <end position="223"/>
    </location>
</feature>
<dbReference type="AlphaFoldDB" id="A0A8C3Q8E4"/>
<keyword evidence="4" id="KW-0539">Nucleus</keyword>
<dbReference type="NCBIfam" id="TIGR03400">
    <property type="entry name" value="18S_RNA_Rcl1p"/>
    <property type="match status" value="1"/>
</dbReference>
<dbReference type="PROSITE" id="PS01287">
    <property type="entry name" value="RTC"/>
    <property type="match status" value="1"/>
</dbReference>
<evidence type="ECO:0000256" key="5">
    <source>
        <dbReference type="SAM" id="MobiDB-lite"/>
    </source>
</evidence>
<feature type="compositionally biased region" description="Basic residues" evidence="5">
    <location>
        <begin position="95"/>
        <end position="107"/>
    </location>
</feature>
<dbReference type="InterPro" id="IPR036553">
    <property type="entry name" value="RPTC_insert"/>
</dbReference>
<reference evidence="6" key="2">
    <citation type="submission" date="2025-08" db="UniProtKB">
        <authorList>
            <consortium name="Ensembl"/>
        </authorList>
    </citation>
    <scope>IDENTIFICATION</scope>
</reference>
<dbReference type="GO" id="GO:0000479">
    <property type="term" value="P:endonucleolytic cleavage of tricistronic rRNA transcript (SSU-rRNA, 5.8S rRNA, LSU-rRNA)"/>
    <property type="evidence" value="ECO:0007669"/>
    <property type="project" value="TreeGrafter"/>
</dbReference>
<dbReference type="CDD" id="cd00875">
    <property type="entry name" value="RNA_Cyclase_Class_I"/>
    <property type="match status" value="1"/>
</dbReference>
<keyword evidence="3" id="KW-0690">Ribosome biogenesis</keyword>
<dbReference type="Gene3D" id="3.65.10.20">
    <property type="entry name" value="RNA 3'-terminal phosphate cyclase domain"/>
    <property type="match status" value="1"/>
</dbReference>
<evidence type="ECO:0000256" key="1">
    <source>
        <dbReference type="ARBA" id="ARBA00004604"/>
    </source>
</evidence>
<dbReference type="PANTHER" id="PTHR11096:SF1">
    <property type="entry name" value="RNA 3'-TERMINAL PHOSPHATE CYCLASE-LIKE PROTEIN"/>
    <property type="match status" value="1"/>
</dbReference>
<evidence type="ECO:0000256" key="4">
    <source>
        <dbReference type="ARBA" id="ARBA00023242"/>
    </source>
</evidence>
<dbReference type="InterPro" id="IPR013792">
    <property type="entry name" value="RNA3'P_cycl/enolpyr_Trfase_a/b"/>
</dbReference>
<feature type="compositionally biased region" description="Low complexity" evidence="5">
    <location>
        <begin position="166"/>
        <end position="193"/>
    </location>
</feature>
<dbReference type="FunFam" id="3.30.360.20:FF:000001">
    <property type="entry name" value="RNA terminal phosphate cyclase-like 1"/>
    <property type="match status" value="1"/>
</dbReference>
<dbReference type="InterPro" id="IPR023797">
    <property type="entry name" value="RNA3'_phos_cyclase_dom"/>
</dbReference>
<dbReference type="Proteomes" id="UP000694382">
    <property type="component" value="Chromosome Z"/>
</dbReference>
<dbReference type="InterPro" id="IPR013791">
    <property type="entry name" value="RNA3'-term_phos_cycl_insert"/>
</dbReference>
<comment type="similarity">
    <text evidence="2">Belongs to the RNA 3'-terminal cyclase family. Type 2 subfamily.</text>
</comment>
<dbReference type="InterPro" id="IPR020719">
    <property type="entry name" value="RNA3'_term_phos_cycl-like_CS"/>
</dbReference>
<reference evidence="6" key="1">
    <citation type="submission" date="2020-02" db="EMBL/GenBank/DDBJ databases">
        <authorList>
            <person name="Enbody D E."/>
            <person name="Pettersson E M."/>
        </authorList>
    </citation>
    <scope>NUCLEOTIDE SEQUENCE [LARGE SCALE GENOMIC DNA]</scope>
</reference>
<protein>
    <submittedName>
        <fullName evidence="6">RNA terminal phosphate cyclase like 1</fullName>
    </submittedName>
</protein>
<sequence>MKRLKSVSACRTQGCRYEAHSGGLWPPEELGEVTPPLPAQGAHGGEEQQTPLRKRPPFSEGKGRNACWERVSLPEWGCVTRSSRGAAWGPSRRDGNRRRARRRRAHTPTRVPAPTCLLLHVVPQQVAAGEVLHAEVLDNPSGDGAFPGARRPHDDGAQQRPHHHAVPAVPAVPAAPAAGAQGRGRIAAGAPPSQGAPPRPAGRPGPVLPGNGSGSFSGCQSGAGRKDPLHFEASFIRLIDKVTNGSRIEINQTGTTLYYQPGLLYGGLLEHDCSPSRGIGYYLESLLCLAPFMKHPLKIVLRGVTNDQVDPSVDVLKATALPLLKKFGIDGESLEIKINRRGMPPKGGGEILFSCPVRKVLQPVQFTDPGKIKRIRGTAYSVRVSPQMANRMVESARGILNKFLPDIYIYTDHMKGVNSGKSPGFGLCLTAETINGTVLSAELASSPQGQGAAVLPEELGQNCAKLLLEEVYRGGCVDSTNQSLALLLMTLGQRDVSKVLLGPLSPYTVEFLRHLRSFFQIMFKIETKTTEEEHMGGEKVLMTCVGIGFCNLSKTIR</sequence>
<feature type="compositionally biased region" description="Pro residues" evidence="5">
    <location>
        <begin position="194"/>
        <end position="207"/>
    </location>
</feature>
<accession>A0A8C3Q8E4</accession>
<name>A0A8C3Q8E4_GEOPR</name>
<proteinExistence type="inferred from homology"/>
<reference evidence="6" key="3">
    <citation type="submission" date="2025-09" db="UniProtKB">
        <authorList>
            <consortium name="Ensembl"/>
        </authorList>
    </citation>
    <scope>IDENTIFICATION</scope>
</reference>
<dbReference type="InterPro" id="IPR016443">
    <property type="entry name" value="RNA3'_term_phos_cyc_type_2"/>
</dbReference>
<feature type="region of interest" description="Disordered" evidence="5">
    <location>
        <begin position="82"/>
        <end position="111"/>
    </location>
</feature>
<evidence type="ECO:0000313" key="6">
    <source>
        <dbReference type="Ensembl" id="ENSCPVP00000010011.2"/>
    </source>
</evidence>
<dbReference type="Pfam" id="PF05189">
    <property type="entry name" value="RTC_insert"/>
    <property type="match status" value="1"/>
</dbReference>
<dbReference type="GO" id="GO:0005730">
    <property type="term" value="C:nucleolus"/>
    <property type="evidence" value="ECO:0007669"/>
    <property type="project" value="UniProtKB-SubCell"/>
</dbReference>
<evidence type="ECO:0000313" key="7">
    <source>
        <dbReference type="Proteomes" id="UP000694382"/>
    </source>
</evidence>
<feature type="region of interest" description="Disordered" evidence="5">
    <location>
        <begin position="18"/>
        <end position="66"/>
    </location>
</feature>
<comment type="subcellular location">
    <subcellularLocation>
        <location evidence="1">Nucleus</location>
        <location evidence="1">Nucleolus</location>
    </subcellularLocation>
</comment>
<dbReference type="PANTHER" id="PTHR11096">
    <property type="entry name" value="RNA 3' TERMINAL PHOSPHATE CYCLASE"/>
    <property type="match status" value="1"/>
</dbReference>
<evidence type="ECO:0000256" key="3">
    <source>
        <dbReference type="ARBA" id="ARBA00022517"/>
    </source>
</evidence>
<evidence type="ECO:0000256" key="2">
    <source>
        <dbReference type="ARBA" id="ARBA00007089"/>
    </source>
</evidence>
<dbReference type="InterPro" id="IPR000228">
    <property type="entry name" value="RNA3'_term_phos_cyc"/>
</dbReference>
<dbReference type="Gene3D" id="3.30.360.20">
    <property type="entry name" value="RNA 3'-terminal phosphate cyclase, insert domain"/>
    <property type="match status" value="1"/>
</dbReference>
<dbReference type="GO" id="GO:0004521">
    <property type="term" value="F:RNA endonuclease activity"/>
    <property type="evidence" value="ECO:0007669"/>
    <property type="project" value="TreeGrafter"/>
</dbReference>